<organism evidence="2">
    <name type="scientific">Lepeophtheirus salmonis</name>
    <name type="common">Salmon louse</name>
    <name type="synonym">Caligus salmonis</name>
    <dbReference type="NCBI Taxonomy" id="72036"/>
    <lineage>
        <taxon>Eukaryota</taxon>
        <taxon>Metazoa</taxon>
        <taxon>Ecdysozoa</taxon>
        <taxon>Arthropoda</taxon>
        <taxon>Crustacea</taxon>
        <taxon>Multicrustacea</taxon>
        <taxon>Hexanauplia</taxon>
        <taxon>Copepoda</taxon>
        <taxon>Siphonostomatoida</taxon>
        <taxon>Caligidae</taxon>
        <taxon>Lepeophtheirus</taxon>
    </lineage>
</organism>
<evidence type="ECO:0000313" key="2">
    <source>
        <dbReference type="EMBL" id="CDW22709.1"/>
    </source>
</evidence>
<proteinExistence type="predicted"/>
<keyword evidence="1" id="KW-0812">Transmembrane</keyword>
<keyword evidence="1" id="KW-1133">Transmembrane helix</keyword>
<feature type="non-terminal residue" evidence="2">
    <location>
        <position position="1"/>
    </location>
</feature>
<evidence type="ECO:0000256" key="1">
    <source>
        <dbReference type="SAM" id="Phobius"/>
    </source>
</evidence>
<accession>A0A0K2T9D8</accession>
<keyword evidence="1" id="KW-0472">Membrane</keyword>
<sequence>FVDVQKTQRIKASCTSGSGRTTKRREALGSGQWMITFRNDCNVRIGDYLIGERPVTSKIKVRVVEMMILDEVEDVIADLNLRESWVYGNGQSSLKDKLELLTEPQKAISIDKLRIMARTARVEENCFWIYGIVVIETLLIIIFSGFFVTLLCTVRARRAVQE</sequence>
<feature type="transmembrane region" description="Helical" evidence="1">
    <location>
        <begin position="127"/>
        <end position="154"/>
    </location>
</feature>
<name>A0A0K2T9D8_LEPSM</name>
<dbReference type="AlphaFoldDB" id="A0A0K2T9D8"/>
<dbReference type="EMBL" id="HACA01005348">
    <property type="protein sequence ID" value="CDW22709.1"/>
    <property type="molecule type" value="Transcribed_RNA"/>
</dbReference>
<reference evidence="2" key="1">
    <citation type="submission" date="2014-05" db="EMBL/GenBank/DDBJ databases">
        <authorList>
            <person name="Chronopoulou M."/>
        </authorList>
    </citation>
    <scope>NUCLEOTIDE SEQUENCE</scope>
    <source>
        <tissue evidence="2">Whole organism</tissue>
    </source>
</reference>
<protein>
    <submittedName>
        <fullName evidence="2">Uncharacterized protein</fullName>
    </submittedName>
</protein>